<evidence type="ECO:0000256" key="6">
    <source>
        <dbReference type="ARBA" id="ARBA00022989"/>
    </source>
</evidence>
<evidence type="ECO:0000256" key="2">
    <source>
        <dbReference type="ARBA" id="ARBA00022448"/>
    </source>
</evidence>
<dbReference type="GO" id="GO:0055085">
    <property type="term" value="P:transmembrane transport"/>
    <property type="evidence" value="ECO:0007669"/>
    <property type="project" value="InterPro"/>
</dbReference>
<reference evidence="10 11" key="1">
    <citation type="submission" date="2018-09" db="EMBL/GenBank/DDBJ databases">
        <title>Genomic Encyclopedia of Archaeal and Bacterial Type Strains, Phase II (KMG-II): from individual species to whole genera.</title>
        <authorList>
            <person name="Goeker M."/>
        </authorList>
    </citation>
    <scope>NUCLEOTIDE SEQUENCE [LARGE SCALE GENOMIC DNA]</scope>
    <source>
        <strain evidence="10 11">DSM 17008</strain>
    </source>
</reference>
<comment type="caution">
    <text evidence="10">The sequence shown here is derived from an EMBL/GenBank/DDBJ whole genome shotgun (WGS) entry which is preliminary data.</text>
</comment>
<dbReference type="Proteomes" id="UP000285120">
    <property type="component" value="Unassembled WGS sequence"/>
</dbReference>
<dbReference type="AlphaFoldDB" id="A0A419V408"/>
<protein>
    <submittedName>
        <fullName evidence="10">Putative spermidine/putrescine transport system permease protein</fullName>
    </submittedName>
</protein>
<dbReference type="CDD" id="cd06261">
    <property type="entry name" value="TM_PBP2"/>
    <property type="match status" value="1"/>
</dbReference>
<feature type="transmembrane region" description="Helical" evidence="8">
    <location>
        <begin position="93"/>
        <end position="114"/>
    </location>
</feature>
<feature type="transmembrane region" description="Helical" evidence="8">
    <location>
        <begin position="126"/>
        <end position="143"/>
    </location>
</feature>
<gene>
    <name evidence="10" type="ORF">ATL39_1525</name>
</gene>
<feature type="transmembrane region" description="Helical" evidence="8">
    <location>
        <begin position="187"/>
        <end position="207"/>
    </location>
</feature>
<keyword evidence="7 8" id="KW-0472">Membrane</keyword>
<dbReference type="PANTHER" id="PTHR43357:SF4">
    <property type="entry name" value="INNER MEMBRANE ABC TRANSPORTER PERMEASE PROTEIN YDCV"/>
    <property type="match status" value="1"/>
</dbReference>
<evidence type="ECO:0000256" key="8">
    <source>
        <dbReference type="RuleBase" id="RU363032"/>
    </source>
</evidence>
<dbReference type="Pfam" id="PF00528">
    <property type="entry name" value="BPD_transp_1"/>
    <property type="match status" value="1"/>
</dbReference>
<feature type="transmembrane region" description="Helical" evidence="8">
    <location>
        <begin position="58"/>
        <end position="81"/>
    </location>
</feature>
<dbReference type="InterPro" id="IPR000515">
    <property type="entry name" value="MetI-like"/>
</dbReference>
<feature type="domain" description="ABC transmembrane type-1" evidence="9">
    <location>
        <begin position="59"/>
        <end position="247"/>
    </location>
</feature>
<accession>A0A419V408</accession>
<feature type="transmembrane region" description="Helical" evidence="8">
    <location>
        <begin position="227"/>
        <end position="255"/>
    </location>
</feature>
<keyword evidence="5 8" id="KW-0812">Transmembrane</keyword>
<organism evidence="10 11">
    <name type="scientific">Sinobaca qinghaiensis</name>
    <dbReference type="NCBI Taxonomy" id="342944"/>
    <lineage>
        <taxon>Bacteria</taxon>
        <taxon>Bacillati</taxon>
        <taxon>Bacillota</taxon>
        <taxon>Bacilli</taxon>
        <taxon>Bacillales</taxon>
        <taxon>Sporolactobacillaceae</taxon>
        <taxon>Sinobaca</taxon>
    </lineage>
</organism>
<dbReference type="Gene3D" id="1.10.3720.10">
    <property type="entry name" value="MetI-like"/>
    <property type="match status" value="1"/>
</dbReference>
<evidence type="ECO:0000313" key="11">
    <source>
        <dbReference type="Proteomes" id="UP000285120"/>
    </source>
</evidence>
<dbReference type="PROSITE" id="PS50928">
    <property type="entry name" value="ABC_TM1"/>
    <property type="match status" value="1"/>
</dbReference>
<dbReference type="SUPFAM" id="SSF161098">
    <property type="entry name" value="MetI-like"/>
    <property type="match status" value="1"/>
</dbReference>
<keyword evidence="11" id="KW-1185">Reference proteome</keyword>
<dbReference type="GO" id="GO:0005886">
    <property type="term" value="C:plasma membrane"/>
    <property type="evidence" value="ECO:0007669"/>
    <property type="project" value="UniProtKB-SubCell"/>
</dbReference>
<name>A0A419V408_9BACL</name>
<comment type="subcellular location">
    <subcellularLocation>
        <location evidence="1">Cell inner membrane</location>
        <topology evidence="1">Multi-pass membrane protein</topology>
    </subcellularLocation>
    <subcellularLocation>
        <location evidence="8">Cell membrane</location>
        <topology evidence="8">Multi-pass membrane protein</topology>
    </subcellularLocation>
</comment>
<dbReference type="InterPro" id="IPR035906">
    <property type="entry name" value="MetI-like_sf"/>
</dbReference>
<evidence type="ECO:0000256" key="3">
    <source>
        <dbReference type="ARBA" id="ARBA00022475"/>
    </source>
</evidence>
<dbReference type="RefSeq" id="WP_170146867.1">
    <property type="nucleotide sequence ID" value="NZ_RAPK01000008.1"/>
</dbReference>
<evidence type="ECO:0000256" key="4">
    <source>
        <dbReference type="ARBA" id="ARBA00022519"/>
    </source>
</evidence>
<evidence type="ECO:0000256" key="5">
    <source>
        <dbReference type="ARBA" id="ARBA00022692"/>
    </source>
</evidence>
<keyword evidence="4" id="KW-0997">Cell inner membrane</keyword>
<dbReference type="PANTHER" id="PTHR43357">
    <property type="entry name" value="INNER MEMBRANE ABC TRANSPORTER PERMEASE PROTEIN YDCV"/>
    <property type="match status" value="1"/>
</dbReference>
<keyword evidence="2 8" id="KW-0813">Transport</keyword>
<evidence type="ECO:0000259" key="9">
    <source>
        <dbReference type="PROSITE" id="PS50928"/>
    </source>
</evidence>
<dbReference type="EMBL" id="RAPK01000008">
    <property type="protein sequence ID" value="RKD73234.1"/>
    <property type="molecule type" value="Genomic_DNA"/>
</dbReference>
<sequence>MKHKVIIGVFLLIFSVLPLLLLLLQSIAPGWGWGELFPSAVSVQAWQTALGDPALREAVAVTIMVILFVAAGNVILGVPAAKMLAYKHFRGKLWLDNLLFLPILIPMTAVAMGIHFTFIRAGLADTWLGTALVLFIPTLPYTIRVLRAGFERLGPESEEQAKSLGSTTLQALMFVQLPQIMPSLRSAVFLTVVITAGQYILPVIIGGGTVPMLSLLYFPYSNSANEAVVSALSLLFALLPLVVILLAEMVMRLVFAAAHRR</sequence>
<evidence type="ECO:0000313" key="10">
    <source>
        <dbReference type="EMBL" id="RKD73234.1"/>
    </source>
</evidence>
<keyword evidence="6 8" id="KW-1133">Transmembrane helix</keyword>
<evidence type="ECO:0000256" key="1">
    <source>
        <dbReference type="ARBA" id="ARBA00004429"/>
    </source>
</evidence>
<keyword evidence="3" id="KW-1003">Cell membrane</keyword>
<proteinExistence type="inferred from homology"/>
<comment type="similarity">
    <text evidence="8">Belongs to the binding-protein-dependent transport system permease family.</text>
</comment>
<evidence type="ECO:0000256" key="7">
    <source>
        <dbReference type="ARBA" id="ARBA00023136"/>
    </source>
</evidence>